<dbReference type="PROSITE" id="PS50075">
    <property type="entry name" value="CARRIER"/>
    <property type="match status" value="1"/>
</dbReference>
<dbReference type="Gene3D" id="1.10.1200.10">
    <property type="entry name" value="ACP-like"/>
    <property type="match status" value="1"/>
</dbReference>
<dbReference type="Gene3D" id="3.40.50.12780">
    <property type="entry name" value="N-terminal domain of ligase-like"/>
    <property type="match status" value="1"/>
</dbReference>
<dbReference type="InterPro" id="IPR036736">
    <property type="entry name" value="ACP-like_sf"/>
</dbReference>
<dbReference type="Gene3D" id="3.30.300.30">
    <property type="match status" value="1"/>
</dbReference>
<dbReference type="InterPro" id="IPR000873">
    <property type="entry name" value="AMP-dep_synth/lig_dom"/>
</dbReference>
<dbReference type="InterPro" id="IPR011004">
    <property type="entry name" value="Trimer_LpxA-like_sf"/>
</dbReference>
<dbReference type="Gene3D" id="2.160.10.10">
    <property type="entry name" value="Hexapeptide repeat proteins"/>
    <property type="match status" value="3"/>
</dbReference>
<dbReference type="Proteomes" id="UP000198406">
    <property type="component" value="Unassembled WGS sequence"/>
</dbReference>
<dbReference type="GO" id="GO:0006631">
    <property type="term" value="P:fatty acid metabolic process"/>
    <property type="evidence" value="ECO:0007669"/>
    <property type="project" value="TreeGrafter"/>
</dbReference>
<feature type="transmembrane region" description="Helical" evidence="1">
    <location>
        <begin position="847"/>
        <end position="867"/>
    </location>
</feature>
<dbReference type="SUPFAM" id="SSF51161">
    <property type="entry name" value="Trimeric LpxA-like enzymes"/>
    <property type="match status" value="3"/>
</dbReference>
<name>A0A1Z5K0K7_FISSO</name>
<dbReference type="OrthoDB" id="39469at2759"/>
<feature type="transmembrane region" description="Helical" evidence="1">
    <location>
        <begin position="1342"/>
        <end position="1360"/>
    </location>
</feature>
<keyword evidence="1" id="KW-0812">Transmembrane</keyword>
<dbReference type="InterPro" id="IPR042099">
    <property type="entry name" value="ANL_N_sf"/>
</dbReference>
<feature type="transmembrane region" description="Helical" evidence="1">
    <location>
        <begin position="1398"/>
        <end position="1422"/>
    </location>
</feature>
<dbReference type="InterPro" id="IPR045851">
    <property type="entry name" value="AMP-bd_C_sf"/>
</dbReference>
<protein>
    <recommendedName>
        <fullName evidence="2">Carrier domain-containing protein</fullName>
    </recommendedName>
</protein>
<keyword evidence="1" id="KW-1133">Transmembrane helix</keyword>
<dbReference type="EMBL" id="BDSP01000137">
    <property type="protein sequence ID" value="GAX19662.1"/>
    <property type="molecule type" value="Genomic_DNA"/>
</dbReference>
<keyword evidence="4" id="KW-1185">Reference proteome</keyword>
<dbReference type="Pfam" id="PF00550">
    <property type="entry name" value="PP-binding"/>
    <property type="match status" value="1"/>
</dbReference>
<keyword evidence="1" id="KW-0472">Membrane</keyword>
<feature type="transmembrane region" description="Helical" evidence="1">
    <location>
        <begin position="1366"/>
        <end position="1386"/>
    </location>
</feature>
<feature type="transmembrane region" description="Helical" evidence="1">
    <location>
        <begin position="1068"/>
        <end position="1086"/>
    </location>
</feature>
<dbReference type="InterPro" id="IPR009081">
    <property type="entry name" value="PP-bd_ACP"/>
</dbReference>
<dbReference type="PANTHER" id="PTHR43201">
    <property type="entry name" value="ACYL-COA SYNTHETASE"/>
    <property type="match status" value="1"/>
</dbReference>
<gene>
    <name evidence="3" type="ORF">FisN_19Hh246</name>
</gene>
<reference evidence="3 4" key="1">
    <citation type="journal article" date="2015" name="Plant Cell">
        <title>Oil accumulation by the oleaginous diatom Fistulifera solaris as revealed by the genome and transcriptome.</title>
        <authorList>
            <person name="Tanaka T."/>
            <person name="Maeda Y."/>
            <person name="Veluchamy A."/>
            <person name="Tanaka M."/>
            <person name="Abida H."/>
            <person name="Marechal E."/>
            <person name="Bowler C."/>
            <person name="Muto M."/>
            <person name="Sunaga Y."/>
            <person name="Tanaka M."/>
            <person name="Yoshino T."/>
            <person name="Taniguchi T."/>
            <person name="Fukuda Y."/>
            <person name="Nemoto M."/>
            <person name="Matsumoto M."/>
            <person name="Wong P.S."/>
            <person name="Aburatani S."/>
            <person name="Fujibuchi W."/>
        </authorList>
    </citation>
    <scope>NUCLEOTIDE SEQUENCE [LARGE SCALE GENOMIC DNA]</scope>
    <source>
        <strain evidence="3 4">JPCC DA0580</strain>
    </source>
</reference>
<comment type="caution">
    <text evidence="3">The sequence shown here is derived from an EMBL/GenBank/DDBJ whole genome shotgun (WGS) entry which is preliminary data.</text>
</comment>
<sequence length="1612" mass="177926">MKSFDTKDAELTVAPLIQKSQHLLQPNGSISGRQVAQEILPHFPDLLSALPLGVHKPALASTDGRKPITTDQINECITTSGNVFKSLGVGRGHRIAVVLPNGPELALAILVTSTWASCVPLNAFGAEQELEADLFTSGADLIIGLRESDLSQKLSEKLKIPFIGLFPDTKWAGLFRLEAPSCRLSGPPHRCKDKFGLQAREYDYDSDKRFQANQHNDEVLILFTSGTTGSKKLVPHLLADVVVATTCISLSWKLTPHDTNCNLMPLFHVGGIIRQVFSPIFSGGCVICCPSFDPGLFWQILLQDGAPSFTWYYAAPTMHQLILQTGVTEGYLVDGAVSPKKLRMIANAAGGLLPSLARQLRNAFGANVLPSYGMTECMPITSPPADYQLEKPGTSGVAVGPELAILDLKTQRPLAAGKEGPICVRSEPLFRGYGALQSCPSEKIVSFLPGGWFNTGDLGYMDADGYLYITGRAKEVINRGGEIISPIEVEEAINGHPLVAACVAFSAKHSLLQEVVGLVMVPYPNKPRLDLPALHKYLGDGRLAAPKWPQCVVYMDTLPKSHTNKILRVKLGQRLSLPELHDSMLPIERTFKATCPPLGTSVLVAIPCAQVSVNAQDVQQTLRDALLKGEHQDLVVVPHPTKYGALVAHVYNLDPPTVVRVAQDLIDGYAVPSHVCKLNEPVASAELNPPQPSDAIVSILQEESNSGHGPTDSLVSELQELFQMLLDLDCLPAPDSNFFNTGGSSMLASQLASRIRKMYDIPFGGAEVFHHPTCLTISDVIRERRGEAITNPQSRSTTDPASIAASSQFSKDLNLSRASFDPSRIEPSNTFFSASFQLLPITVLYPVWYLTRFFLFFRCLLWILLFVPGERNLYKIIFTLVFFHFFWVTVTPWIFVLIKWSIIGRYKAGRYGIWGSYYLRWWIVEIFRKMIGRGIWGSNAAMLNFYYRALGAKIGKNARISSAADVAEYDLVTIGDEAAIEYSTVRAFGVDNGCVILGPVRVGNQASVGIRSVVAPNTEVPDGRHLGPATSSYEISASPDSDNLRYNREALPEPYLTSQIFLIWPIKFFVTTISHIPAFAILYWMITMPWHHDEPFDTMNDLMEWLCDVRRIPFFIGIRVVRAIVAPLVYMICAILVKRFIIGKFRPGPRDPTSEWEVVRHHLAANIFTRESMQDCTEILGRHYELVSILYRLLGAKIGKRVFWPGHQPIFTGEFDLLEIGDDVVFGSRSCLLSTTTDSCEKIVLCAGANVSDNTVVLPGGIIGKNAVLGSNSVCPAGRYLPEQSVWFGSRCGEPVLLEKGLEASSHVVNSCDVKPSTLQFHGDETTLRPFGRAVYNNEAPYCVWPTWMIILFTIVTRVANAALHTMPILVATQLAAGYFFGWSLIERDYSGAEISSSSMYLVVLIAFVFTHFFSVLIWFAVEVSSKWGLMGQREEGRYNYDTCSYGQRWELYQIISTVRHNGRMNIMDLFSGSPLMTFFFRALGLKAGRDCCLYPAGGDPYMPEPDLVEMGDRCVIDCASIVCHLNTRGNFELSKIVMGNNVTLRSRSRIQQGVCMEDNSMILEKGLAMTGEVIESDSVWIGAPATRLLSYDTSSIDTTSSTQSDSQGNLV</sequence>
<dbReference type="SUPFAM" id="SSF56801">
    <property type="entry name" value="Acetyl-CoA synthetase-like"/>
    <property type="match status" value="1"/>
</dbReference>
<dbReference type="GO" id="GO:0031956">
    <property type="term" value="F:medium-chain fatty acid-CoA ligase activity"/>
    <property type="evidence" value="ECO:0007669"/>
    <property type="project" value="TreeGrafter"/>
</dbReference>
<organism evidence="3 4">
    <name type="scientific">Fistulifera solaris</name>
    <name type="common">Oleaginous diatom</name>
    <dbReference type="NCBI Taxonomy" id="1519565"/>
    <lineage>
        <taxon>Eukaryota</taxon>
        <taxon>Sar</taxon>
        <taxon>Stramenopiles</taxon>
        <taxon>Ochrophyta</taxon>
        <taxon>Bacillariophyta</taxon>
        <taxon>Bacillariophyceae</taxon>
        <taxon>Bacillariophycidae</taxon>
        <taxon>Naviculales</taxon>
        <taxon>Naviculaceae</taxon>
        <taxon>Fistulifera</taxon>
    </lineage>
</organism>
<evidence type="ECO:0000313" key="4">
    <source>
        <dbReference type="Proteomes" id="UP000198406"/>
    </source>
</evidence>
<evidence type="ECO:0000313" key="3">
    <source>
        <dbReference type="EMBL" id="GAX19662.1"/>
    </source>
</evidence>
<feature type="transmembrane region" description="Helical" evidence="1">
    <location>
        <begin position="1112"/>
        <end position="1137"/>
    </location>
</feature>
<dbReference type="PANTHER" id="PTHR43201:SF10">
    <property type="entry name" value="CARRIER DOMAIN-CONTAINING PROTEIN"/>
    <property type="match status" value="1"/>
</dbReference>
<evidence type="ECO:0000256" key="1">
    <source>
        <dbReference type="SAM" id="Phobius"/>
    </source>
</evidence>
<dbReference type="SUPFAM" id="SSF47336">
    <property type="entry name" value="ACP-like"/>
    <property type="match status" value="1"/>
</dbReference>
<dbReference type="Pfam" id="PF00501">
    <property type="entry name" value="AMP-binding"/>
    <property type="match status" value="1"/>
</dbReference>
<accession>A0A1Z5K0K7</accession>
<dbReference type="InParanoid" id="A0A1Z5K0K7"/>
<evidence type="ECO:0000259" key="2">
    <source>
        <dbReference type="PROSITE" id="PS50075"/>
    </source>
</evidence>
<feature type="domain" description="Carrier" evidence="2">
    <location>
        <begin position="709"/>
        <end position="785"/>
    </location>
</feature>
<feature type="transmembrane region" description="Helical" evidence="1">
    <location>
        <begin position="873"/>
        <end position="898"/>
    </location>
</feature>
<proteinExistence type="predicted"/>